<dbReference type="Proteomes" id="UP001497457">
    <property type="component" value="Chromosome 16b"/>
</dbReference>
<dbReference type="EMBL" id="OZ075126">
    <property type="protein sequence ID" value="CAL4941962.1"/>
    <property type="molecule type" value="Genomic_DNA"/>
</dbReference>
<dbReference type="SUPFAM" id="SSF49599">
    <property type="entry name" value="TRAF domain-like"/>
    <property type="match status" value="1"/>
</dbReference>
<evidence type="ECO:0000313" key="6">
    <source>
        <dbReference type="Proteomes" id="UP001497457"/>
    </source>
</evidence>
<dbReference type="PANTHER" id="PTHR26379">
    <property type="entry name" value="BTB/POZ AND MATH DOMAIN-CONTAINING PROTEIN 1"/>
    <property type="match status" value="1"/>
</dbReference>
<evidence type="ECO:0000259" key="4">
    <source>
        <dbReference type="PROSITE" id="PS50144"/>
    </source>
</evidence>
<dbReference type="Gene3D" id="2.60.210.10">
    <property type="entry name" value="Apoptosis, Tumor Necrosis Factor Receptor Associated Protein 2, Chain A"/>
    <property type="match status" value="1"/>
</dbReference>
<dbReference type="Pfam" id="PF22486">
    <property type="entry name" value="MATH_2"/>
    <property type="match status" value="1"/>
</dbReference>
<evidence type="ECO:0000256" key="2">
    <source>
        <dbReference type="ARBA" id="ARBA00010846"/>
    </source>
</evidence>
<dbReference type="PANTHER" id="PTHR26379:SF295">
    <property type="entry name" value="OS10G0429651 PROTEIN"/>
    <property type="match status" value="1"/>
</dbReference>
<dbReference type="InterPro" id="IPR056423">
    <property type="entry name" value="BACK_BPM_SPOP"/>
</dbReference>
<dbReference type="Gene3D" id="3.30.710.10">
    <property type="entry name" value="Potassium Channel Kv1.1, Chain A"/>
    <property type="match status" value="2"/>
</dbReference>
<sequence length="582" mass="65052">MALFTGVSFVGSSTPPPATQSALAFSGAASKEDSGYHLLVVHEHSVTKKNTPNGRCIRSRRFRVGGYRWRIEYYPNGSLSEDPGSMSFYLYLDEDHVVKPVEVNYKFIFVDPVHEGFLANRPRYFSSHACWGCLCVLNDEEDLYRFEHLENDSFTVRCDLMVIGHVENGAAAMRPLPFVELPPPDIQRHLNGLLLSGEGADVTFEVNGETFAAHRCLLAARSSVFKVELFGPMVEGTTGNVIRIDDIEAQVFKLLLSFIYSDSVPEIEKEDEEVVIWQHLLVAADKYDLQRLRLMCEVKLYRHINATTVAIILVLAEQHYCRGLKEACLDFLASSTNVQEVMAAGVLDNVISNCPSVLKELIAKLALLKFDVNIVDNGAAPMLILTVPEPDLHQHFSWLLQSEEGTDVTFQVGGEMVSAHRCVLAARSAVFRDKLYGPMKEDSATGVICIDDMEAKVFRLLLTFIYIDSVPNMMGEQKEHDEADVTWQHLLMAADRYGLQRLRMICEVNLCRYINTTTVATILVLAEQHHCGCLKQACLDFLEVHANLQEVMATGGLDHLRSSCPSVLIDVIAKLASLKFDN</sequence>
<dbReference type="InterPro" id="IPR000210">
    <property type="entry name" value="BTB/POZ_dom"/>
</dbReference>
<evidence type="ECO:0000313" key="5">
    <source>
        <dbReference type="EMBL" id="CAL4941962.1"/>
    </source>
</evidence>
<gene>
    <name evidence="5" type="ORF">URODEC1_LOCUS33313</name>
</gene>
<dbReference type="PROSITE" id="PS50097">
    <property type="entry name" value="BTB"/>
    <property type="match status" value="2"/>
</dbReference>
<dbReference type="Pfam" id="PF00651">
    <property type="entry name" value="BTB"/>
    <property type="match status" value="2"/>
</dbReference>
<dbReference type="SMART" id="SM00225">
    <property type="entry name" value="BTB"/>
    <property type="match status" value="2"/>
</dbReference>
<keyword evidence="6" id="KW-1185">Reference proteome</keyword>
<comment type="pathway">
    <text evidence="1">Protein modification; protein ubiquitination.</text>
</comment>
<dbReference type="CDD" id="cd18280">
    <property type="entry name" value="BTB_POZ_BPM_plant"/>
    <property type="match status" value="2"/>
</dbReference>
<protein>
    <submittedName>
        <fullName evidence="5">Uncharacterized protein</fullName>
    </submittedName>
</protein>
<dbReference type="Pfam" id="PF24570">
    <property type="entry name" value="BACK_BPM_SPOP"/>
    <property type="match status" value="2"/>
</dbReference>
<proteinExistence type="inferred from homology"/>
<reference evidence="5 6" key="2">
    <citation type="submission" date="2024-10" db="EMBL/GenBank/DDBJ databases">
        <authorList>
            <person name="Ryan C."/>
        </authorList>
    </citation>
    <scope>NUCLEOTIDE SEQUENCE [LARGE SCALE GENOMIC DNA]</scope>
</reference>
<dbReference type="PROSITE" id="PS50144">
    <property type="entry name" value="MATH"/>
    <property type="match status" value="1"/>
</dbReference>
<dbReference type="Gene3D" id="1.25.40.420">
    <property type="match status" value="2"/>
</dbReference>
<evidence type="ECO:0000256" key="1">
    <source>
        <dbReference type="ARBA" id="ARBA00004906"/>
    </source>
</evidence>
<dbReference type="InterPro" id="IPR011333">
    <property type="entry name" value="SKP1/BTB/POZ_sf"/>
</dbReference>
<accession>A0ABC8YFN0</accession>
<reference evidence="6" key="1">
    <citation type="submission" date="2024-06" db="EMBL/GenBank/DDBJ databases">
        <authorList>
            <person name="Ryan C."/>
        </authorList>
    </citation>
    <scope>NUCLEOTIDE SEQUENCE [LARGE SCALE GENOMIC DNA]</scope>
</reference>
<feature type="domain" description="BTB" evidence="3">
    <location>
        <begin position="406"/>
        <end position="470"/>
    </location>
</feature>
<dbReference type="SUPFAM" id="SSF54695">
    <property type="entry name" value="POZ domain"/>
    <property type="match status" value="2"/>
</dbReference>
<feature type="domain" description="MATH" evidence="4">
    <location>
        <begin position="34"/>
        <end position="160"/>
    </location>
</feature>
<name>A0ABC8YFN0_9POAL</name>
<evidence type="ECO:0000259" key="3">
    <source>
        <dbReference type="PROSITE" id="PS50097"/>
    </source>
</evidence>
<organism evidence="5 6">
    <name type="scientific">Urochloa decumbens</name>
    <dbReference type="NCBI Taxonomy" id="240449"/>
    <lineage>
        <taxon>Eukaryota</taxon>
        <taxon>Viridiplantae</taxon>
        <taxon>Streptophyta</taxon>
        <taxon>Embryophyta</taxon>
        <taxon>Tracheophyta</taxon>
        <taxon>Spermatophyta</taxon>
        <taxon>Magnoliopsida</taxon>
        <taxon>Liliopsida</taxon>
        <taxon>Poales</taxon>
        <taxon>Poaceae</taxon>
        <taxon>PACMAD clade</taxon>
        <taxon>Panicoideae</taxon>
        <taxon>Panicodae</taxon>
        <taxon>Paniceae</taxon>
        <taxon>Melinidinae</taxon>
        <taxon>Urochloa</taxon>
    </lineage>
</organism>
<comment type="similarity">
    <text evidence="2">Belongs to the Tdpoz family.</text>
</comment>
<dbReference type="CDD" id="cd00121">
    <property type="entry name" value="MATH"/>
    <property type="match status" value="1"/>
</dbReference>
<dbReference type="AlphaFoldDB" id="A0ABC8YFN0"/>
<dbReference type="InterPro" id="IPR008974">
    <property type="entry name" value="TRAF-like"/>
</dbReference>
<dbReference type="InterPro" id="IPR045005">
    <property type="entry name" value="BPM1-6"/>
</dbReference>
<dbReference type="InterPro" id="IPR002083">
    <property type="entry name" value="MATH/TRAF_dom"/>
</dbReference>
<feature type="domain" description="BTB" evidence="3">
    <location>
        <begin position="200"/>
        <end position="268"/>
    </location>
</feature>